<dbReference type="InterPro" id="IPR036318">
    <property type="entry name" value="FAD-bd_PCMH-like_sf"/>
</dbReference>
<dbReference type="PROSITE" id="PS51387">
    <property type="entry name" value="FAD_PCMH"/>
    <property type="match status" value="1"/>
</dbReference>
<dbReference type="PANTHER" id="PTHR42973:SF53">
    <property type="entry name" value="FAD-BINDING PCMH-TYPE DOMAIN-CONTAINING PROTEIN-RELATED"/>
    <property type="match status" value="1"/>
</dbReference>
<gene>
    <name evidence="6" type="ORF">QYS62_007794</name>
</gene>
<feature type="domain" description="FAD-binding PCMH-type" evidence="5">
    <location>
        <begin position="130"/>
        <end position="301"/>
    </location>
</feature>
<dbReference type="Pfam" id="PF01565">
    <property type="entry name" value="FAD_binding_4"/>
    <property type="match status" value="1"/>
</dbReference>
<reference evidence="6 7" key="1">
    <citation type="submission" date="2024-04" db="EMBL/GenBank/DDBJ databases">
        <title>Complete genome sequence of Fusarium acuminatum.</title>
        <authorList>
            <person name="Lan B."/>
        </authorList>
    </citation>
    <scope>NUCLEOTIDE SEQUENCE [LARGE SCALE GENOMIC DNA]</scope>
    <source>
        <strain evidence="6">1A</strain>
    </source>
</reference>
<comment type="similarity">
    <text evidence="1">Belongs to the oxygen-dependent FAD-linked oxidoreductase family.</text>
</comment>
<evidence type="ECO:0000313" key="7">
    <source>
        <dbReference type="Proteomes" id="UP001489902"/>
    </source>
</evidence>
<organism evidence="6 7">
    <name type="scientific">Fusarium acuminatum</name>
    <dbReference type="NCBI Taxonomy" id="5515"/>
    <lineage>
        <taxon>Eukaryota</taxon>
        <taxon>Fungi</taxon>
        <taxon>Dikarya</taxon>
        <taxon>Ascomycota</taxon>
        <taxon>Pezizomycotina</taxon>
        <taxon>Sordariomycetes</taxon>
        <taxon>Hypocreomycetidae</taxon>
        <taxon>Hypocreales</taxon>
        <taxon>Nectriaceae</taxon>
        <taxon>Fusarium</taxon>
        <taxon>Fusarium tricinctum species complex</taxon>
    </lineage>
</organism>
<sequence>MHIRSCLHLRGFLTWNQDHFAEIPWTVSARADLGHQQKQQSSRTGSSLLKFRTVNRLSAASPQIGFISIMKSSTSFFAWISSVLVASAVGESAGVETCCASLEAAGVKNVYYPDTSSYKTRTKSYFSVSSQLQPYCIVQPETAKDVSVIIKTLGHSSQCKFAIRSGGHTVWAANNINDGVTIDMGLMNKTTYVKKTKVAQIQAGSIWRDVYEALEPYGVTAAGGRTSTVGVAGFLTGGGNTFYTARRGFGCDQVVNFEVVLADGRIVNANKEKNSDLWKALKGGSSNFGIVTRFDLELVAGYRNVWFAITFKNDLALYKKALDMHKQFVSDWKAQSPDGDFICHGIFQAIPTIFSKHSRERGGNIVGLDREKNNAVMFQVQLMINGVEQEKLARERMVRFRKEMKQYSVDQGGAVDWEYLNYADFTQDPLSTHKVQCIPIAEQKKKLVEEEAKLRANPGEDTGSQNPFDTVVGIFWFFKSTRPYMQARFDYISAILNVRSGEAAEVALNESLEMLRLCRGDNMGVRSQVPALYLRLGRDQDAYDFIKWYCVKGGSSYDWRDMSLPYLDMKGEDVFEPVLENPHYHDLESLQKFKRGKPNATGEEVYDYLQEEAMSDVLLNRGDIAAQDSYEGTIVDLRGQILKLYKMVKEKNAHFWPGVMNPSLYAYDAPTGYTMGSCEEAVLVFRNSWYSWAETEPAIGYIKEIITRNP</sequence>
<evidence type="ECO:0000256" key="2">
    <source>
        <dbReference type="ARBA" id="ARBA00022630"/>
    </source>
</evidence>
<evidence type="ECO:0000313" key="6">
    <source>
        <dbReference type="EMBL" id="WZH46704.1"/>
    </source>
</evidence>
<proteinExistence type="inferred from homology"/>
<keyword evidence="4" id="KW-0560">Oxidoreductase</keyword>
<evidence type="ECO:0000256" key="4">
    <source>
        <dbReference type="ARBA" id="ARBA00023002"/>
    </source>
</evidence>
<keyword evidence="2" id="KW-0285">Flavoprotein</keyword>
<evidence type="ECO:0000256" key="1">
    <source>
        <dbReference type="ARBA" id="ARBA00005466"/>
    </source>
</evidence>
<keyword evidence="7" id="KW-1185">Reference proteome</keyword>
<dbReference type="Gene3D" id="3.30.465.10">
    <property type="match status" value="1"/>
</dbReference>
<dbReference type="InterPro" id="IPR050416">
    <property type="entry name" value="FAD-linked_Oxidoreductase"/>
</dbReference>
<protein>
    <submittedName>
        <fullName evidence="6">FAD-binding PCMH-type domain-containing protein</fullName>
    </submittedName>
</protein>
<dbReference type="EMBL" id="CP151263">
    <property type="protein sequence ID" value="WZH46704.1"/>
    <property type="molecule type" value="Genomic_DNA"/>
</dbReference>
<dbReference type="InterPro" id="IPR016166">
    <property type="entry name" value="FAD-bd_PCMH"/>
</dbReference>
<dbReference type="PANTHER" id="PTHR42973">
    <property type="entry name" value="BINDING OXIDOREDUCTASE, PUTATIVE (AFU_ORTHOLOGUE AFUA_1G17690)-RELATED"/>
    <property type="match status" value="1"/>
</dbReference>
<dbReference type="InterPro" id="IPR006094">
    <property type="entry name" value="Oxid_FAD_bind_N"/>
</dbReference>
<dbReference type="SUPFAM" id="SSF56176">
    <property type="entry name" value="FAD-binding/transporter-associated domain-like"/>
    <property type="match status" value="1"/>
</dbReference>
<dbReference type="InterPro" id="IPR016169">
    <property type="entry name" value="FAD-bd_PCMH_sub2"/>
</dbReference>
<accession>A0ABZ2X198</accession>
<keyword evidence="3" id="KW-0274">FAD</keyword>
<dbReference type="Proteomes" id="UP001489902">
    <property type="component" value="Chromosome 4"/>
</dbReference>
<name>A0ABZ2X198_9HYPO</name>
<evidence type="ECO:0000256" key="3">
    <source>
        <dbReference type="ARBA" id="ARBA00022827"/>
    </source>
</evidence>
<evidence type="ECO:0000259" key="5">
    <source>
        <dbReference type="PROSITE" id="PS51387"/>
    </source>
</evidence>